<name>A0A9Q0MLS1_9DIPT</name>
<gene>
    <name evidence="1" type="ORF">Bhyg_17053</name>
</gene>
<sequence>MTIDVNVMFLTTSVERSALRFYKIPL</sequence>
<evidence type="ECO:0000313" key="2">
    <source>
        <dbReference type="Proteomes" id="UP001151699"/>
    </source>
</evidence>
<dbReference type="EMBL" id="WJQU01003888">
    <property type="protein sequence ID" value="KAJ6621275.1"/>
    <property type="molecule type" value="Genomic_DNA"/>
</dbReference>
<dbReference type="Proteomes" id="UP001151699">
    <property type="component" value="Unassembled WGS sequence"/>
</dbReference>
<dbReference type="AlphaFoldDB" id="A0A9Q0MLS1"/>
<accession>A0A9Q0MLS1</accession>
<keyword evidence="2" id="KW-1185">Reference proteome</keyword>
<organism evidence="1 2">
    <name type="scientific">Pseudolycoriella hygida</name>
    <dbReference type="NCBI Taxonomy" id="35572"/>
    <lineage>
        <taxon>Eukaryota</taxon>
        <taxon>Metazoa</taxon>
        <taxon>Ecdysozoa</taxon>
        <taxon>Arthropoda</taxon>
        <taxon>Hexapoda</taxon>
        <taxon>Insecta</taxon>
        <taxon>Pterygota</taxon>
        <taxon>Neoptera</taxon>
        <taxon>Endopterygota</taxon>
        <taxon>Diptera</taxon>
        <taxon>Nematocera</taxon>
        <taxon>Sciaroidea</taxon>
        <taxon>Sciaridae</taxon>
        <taxon>Pseudolycoriella</taxon>
    </lineage>
</organism>
<reference evidence="1" key="1">
    <citation type="submission" date="2022-07" db="EMBL/GenBank/DDBJ databases">
        <authorList>
            <person name="Trinca V."/>
            <person name="Uliana J.V.C."/>
            <person name="Torres T.T."/>
            <person name="Ward R.J."/>
            <person name="Monesi N."/>
        </authorList>
    </citation>
    <scope>NUCLEOTIDE SEQUENCE</scope>
    <source>
        <strain evidence="1">HSMRA1968</strain>
        <tissue evidence="1">Whole embryos</tissue>
    </source>
</reference>
<evidence type="ECO:0000313" key="1">
    <source>
        <dbReference type="EMBL" id="KAJ6621275.1"/>
    </source>
</evidence>
<comment type="caution">
    <text evidence="1">The sequence shown here is derived from an EMBL/GenBank/DDBJ whole genome shotgun (WGS) entry which is preliminary data.</text>
</comment>
<protein>
    <submittedName>
        <fullName evidence="1">Uncharacterized protein</fullName>
    </submittedName>
</protein>
<proteinExistence type="predicted"/>